<dbReference type="Proteomes" id="UP001601059">
    <property type="component" value="Unassembled WGS sequence"/>
</dbReference>
<dbReference type="RefSeq" id="WP_389358974.1">
    <property type="nucleotide sequence ID" value="NZ_JBIACK010000001.1"/>
</dbReference>
<dbReference type="Pfam" id="PF22658">
    <property type="entry name" value="YycE-like_N"/>
    <property type="match status" value="1"/>
</dbReference>
<name>A0ABW6K4Q5_9BACI</name>
<accession>A0ABW6K4Q5</accession>
<dbReference type="Gene3D" id="3.10.180.10">
    <property type="entry name" value="2,3-Dihydroxybiphenyl 1,2-Dioxygenase, domain 1"/>
    <property type="match status" value="1"/>
</dbReference>
<protein>
    <submittedName>
        <fullName evidence="2">VOC family protein</fullName>
    </submittedName>
</protein>
<evidence type="ECO:0000259" key="1">
    <source>
        <dbReference type="PROSITE" id="PS51819"/>
    </source>
</evidence>
<dbReference type="CDD" id="cd06587">
    <property type="entry name" value="VOC"/>
    <property type="match status" value="1"/>
</dbReference>
<dbReference type="InterPro" id="IPR058997">
    <property type="entry name" value="YycE-like_C"/>
</dbReference>
<keyword evidence="3" id="KW-1185">Reference proteome</keyword>
<dbReference type="Pfam" id="PF22659">
    <property type="entry name" value="YycE-like_C"/>
    <property type="match status" value="1"/>
</dbReference>
<dbReference type="InterPro" id="IPR037523">
    <property type="entry name" value="VOC_core"/>
</dbReference>
<proteinExistence type="predicted"/>
<organism evidence="2 3">
    <name type="scientific">Cytobacillus spartinae</name>
    <dbReference type="NCBI Taxonomy" id="3299023"/>
    <lineage>
        <taxon>Bacteria</taxon>
        <taxon>Bacillati</taxon>
        <taxon>Bacillota</taxon>
        <taxon>Bacilli</taxon>
        <taxon>Bacillales</taxon>
        <taxon>Bacillaceae</taxon>
        <taxon>Cytobacillus</taxon>
    </lineage>
</organism>
<sequence length="122" mass="14060">MARPTNQLEKLVEFYKDGIGLNIIGEFRGHEGYDGMMLGLPGHPYHIEFTQYEKEVALPTPTKEHLLVFYMGNRYKRDEIVSRLTRMGYEPVEPENPYWGRGGVTIEDPDGWRVVLMNSVGI</sequence>
<feature type="domain" description="VOC" evidence="1">
    <location>
        <begin position="1"/>
        <end position="119"/>
    </location>
</feature>
<dbReference type="PROSITE" id="PS51819">
    <property type="entry name" value="VOC"/>
    <property type="match status" value="1"/>
</dbReference>
<evidence type="ECO:0000313" key="3">
    <source>
        <dbReference type="Proteomes" id="UP001601059"/>
    </source>
</evidence>
<evidence type="ECO:0000313" key="2">
    <source>
        <dbReference type="EMBL" id="MFE8699163.1"/>
    </source>
</evidence>
<gene>
    <name evidence="2" type="ORF">ACFYKX_00860</name>
</gene>
<dbReference type="InterPro" id="IPR058998">
    <property type="entry name" value="YycE-like_N"/>
</dbReference>
<dbReference type="SUPFAM" id="SSF54593">
    <property type="entry name" value="Glyoxalase/Bleomycin resistance protein/Dihydroxybiphenyl dioxygenase"/>
    <property type="match status" value="1"/>
</dbReference>
<reference evidence="2 3" key="1">
    <citation type="submission" date="2024-08" db="EMBL/GenBank/DDBJ databases">
        <title>Two novel Cytobacillus novel species.</title>
        <authorList>
            <person name="Liu G."/>
        </authorList>
    </citation>
    <scope>NUCLEOTIDE SEQUENCE [LARGE SCALE GENOMIC DNA]</scope>
    <source>
        <strain evidence="2 3">FJAT-54145</strain>
    </source>
</reference>
<dbReference type="InterPro" id="IPR029068">
    <property type="entry name" value="Glyas_Bleomycin-R_OHBP_Dase"/>
</dbReference>
<dbReference type="EMBL" id="JBIACK010000001">
    <property type="protein sequence ID" value="MFE8699163.1"/>
    <property type="molecule type" value="Genomic_DNA"/>
</dbReference>
<comment type="caution">
    <text evidence="2">The sequence shown here is derived from an EMBL/GenBank/DDBJ whole genome shotgun (WGS) entry which is preliminary data.</text>
</comment>